<dbReference type="InterPro" id="IPR004879">
    <property type="entry name" value="Ssp411-like_TRX"/>
</dbReference>
<protein>
    <submittedName>
        <fullName evidence="2">Unannotated protein</fullName>
    </submittedName>
</protein>
<accession>A0A6J7D189</accession>
<dbReference type="EMBL" id="CAFBLQ010000028">
    <property type="protein sequence ID" value="CAB4864096.1"/>
    <property type="molecule type" value="Genomic_DNA"/>
</dbReference>
<name>A0A6J7D189_9ZZZZ</name>
<dbReference type="GO" id="GO:0005975">
    <property type="term" value="P:carbohydrate metabolic process"/>
    <property type="evidence" value="ECO:0007669"/>
    <property type="project" value="InterPro"/>
</dbReference>
<dbReference type="Pfam" id="PF03190">
    <property type="entry name" value="Thioredox_DsbH"/>
    <property type="match status" value="1"/>
</dbReference>
<feature type="domain" description="Spermatogenesis-associated protein 20-like TRX" evidence="1">
    <location>
        <begin position="3"/>
        <end position="163"/>
    </location>
</feature>
<proteinExistence type="predicted"/>
<dbReference type="PANTHER" id="PTHR42899:SF1">
    <property type="entry name" value="SPERMATOGENESIS-ASSOCIATED PROTEIN 20"/>
    <property type="match status" value="1"/>
</dbReference>
<dbReference type="AlphaFoldDB" id="A0A6J7D189"/>
<dbReference type="Gene3D" id="3.40.30.10">
    <property type="entry name" value="Glutaredoxin"/>
    <property type="match status" value="1"/>
</dbReference>
<dbReference type="InterPro" id="IPR024705">
    <property type="entry name" value="Ssp411"/>
</dbReference>
<dbReference type="CDD" id="cd02955">
    <property type="entry name" value="SSP411"/>
    <property type="match status" value="1"/>
</dbReference>
<dbReference type="PANTHER" id="PTHR42899">
    <property type="entry name" value="SPERMATOGENESIS-ASSOCIATED PROTEIN 20"/>
    <property type="match status" value="1"/>
</dbReference>
<dbReference type="SUPFAM" id="SSF48208">
    <property type="entry name" value="Six-hairpin glycosidases"/>
    <property type="match status" value="1"/>
</dbReference>
<dbReference type="PIRSF" id="PIRSF006402">
    <property type="entry name" value="UCP006402_thioredoxin"/>
    <property type="match status" value="1"/>
</dbReference>
<sequence length="661" mass="72214">MANALAGETSPYLLQHAGNPVDWLPWGPEALSRAREQDRPLLVSIGYSACHWCHVMERESFEDPQVASLMNERFICVKVDREERPDIDALYMEAVQAMTGHGGWPLNVFLTPEQVPFHGGTYFPPAPRPGMASWSQVLEAVADAWDARRDEIRAGTAQIAEHLAGGALLRASAEPIEPGLREQAVERLRTGYDSLNGGWGTAPKFPSASVIEFLLARGETAMSLQALRSMASGGIFDQIGGGFARYSVDAAWTVPHFEKMLYDNALLARVYLHGWQVSGDPVLRRTCEETLDWALREMEAPDGGFFSALDADSEGVEGRFYVWTVAELRAVLGEDADVAIAWLGATQDGNFHEGGPGLNVLESRGPEPDPQVRERVRTRLLEERTQRVRPATDDKRLASWNALMLAALADAGAALGREDLLQAARRTGDFLLGAMRDADGRLLRTYNRGAARIPAYLEDHAHLLEGLIALYEATFEERWFDAARATADHLLERFSDTEHGGFFSTASDAEPLIARRKELEDAPIPSGGASAALGLLRLALLTGEGRYEEAALGHLRLVHPVAARHATGFGHTLQALDLHLGPARELALVGDDLAPLLHAVRSHLRPRLVLAGRRVAAVPSSVPLLEGREPVDGLATAYLCERFTCRAPVTSADELLALLDR</sequence>
<evidence type="ECO:0000313" key="2">
    <source>
        <dbReference type="EMBL" id="CAB4864096.1"/>
    </source>
</evidence>
<dbReference type="InterPro" id="IPR012341">
    <property type="entry name" value="6hp_glycosidase-like_sf"/>
</dbReference>
<dbReference type="InterPro" id="IPR036249">
    <property type="entry name" value="Thioredoxin-like_sf"/>
</dbReference>
<reference evidence="2" key="1">
    <citation type="submission" date="2020-05" db="EMBL/GenBank/DDBJ databases">
        <authorList>
            <person name="Chiriac C."/>
            <person name="Salcher M."/>
            <person name="Ghai R."/>
            <person name="Kavagutti S V."/>
        </authorList>
    </citation>
    <scope>NUCLEOTIDE SEQUENCE</scope>
</reference>
<organism evidence="2">
    <name type="scientific">freshwater metagenome</name>
    <dbReference type="NCBI Taxonomy" id="449393"/>
    <lineage>
        <taxon>unclassified sequences</taxon>
        <taxon>metagenomes</taxon>
        <taxon>ecological metagenomes</taxon>
    </lineage>
</organism>
<dbReference type="SUPFAM" id="SSF52833">
    <property type="entry name" value="Thioredoxin-like"/>
    <property type="match status" value="1"/>
</dbReference>
<dbReference type="InterPro" id="IPR008928">
    <property type="entry name" value="6-hairpin_glycosidase_sf"/>
</dbReference>
<gene>
    <name evidence="2" type="ORF">UFOPK3423_00398</name>
</gene>
<evidence type="ECO:0000259" key="1">
    <source>
        <dbReference type="Pfam" id="PF03190"/>
    </source>
</evidence>
<dbReference type="Gene3D" id="1.50.10.10">
    <property type="match status" value="1"/>
</dbReference>